<evidence type="ECO:0000313" key="3">
    <source>
        <dbReference type="Proteomes" id="UP000216451"/>
    </source>
</evidence>
<dbReference type="OrthoDB" id="2599257at2"/>
<keyword evidence="3" id="KW-1185">Reference proteome</keyword>
<organism evidence="2 3">
    <name type="scientific">Bifidobacterium aquikefiri</name>
    <dbReference type="NCBI Taxonomy" id="1653207"/>
    <lineage>
        <taxon>Bacteria</taxon>
        <taxon>Bacillati</taxon>
        <taxon>Actinomycetota</taxon>
        <taxon>Actinomycetes</taxon>
        <taxon>Bifidobacteriales</taxon>
        <taxon>Bifidobacteriaceae</taxon>
        <taxon>Bifidobacterium</taxon>
    </lineage>
</organism>
<accession>A0A261G149</accession>
<dbReference type="EMBL" id="MWXA01000009">
    <property type="protein sequence ID" value="OZG65108.1"/>
    <property type="molecule type" value="Genomic_DNA"/>
</dbReference>
<keyword evidence="1" id="KW-1133">Transmembrane helix</keyword>
<dbReference type="RefSeq" id="WP_094695027.1">
    <property type="nucleotide sequence ID" value="NZ_JBDNSG010000001.1"/>
</dbReference>
<dbReference type="Proteomes" id="UP000216451">
    <property type="component" value="Unassembled WGS sequence"/>
</dbReference>
<keyword evidence="1" id="KW-0812">Transmembrane</keyword>
<dbReference type="GeneID" id="98296495"/>
<dbReference type="AlphaFoldDB" id="A0A261G149"/>
<feature type="transmembrane region" description="Helical" evidence="1">
    <location>
        <begin position="134"/>
        <end position="157"/>
    </location>
</feature>
<keyword evidence="1" id="KW-0472">Membrane</keyword>
<sequence length="188" mass="20879">MSNATSANNLQQTSYAGYEYTKVRAPLQLEPLYRDAYRNFGWNLESSEVRPPIRPLPLLPAIRSNMTTLSFRRDRRIKNKPLLQELQRKADYSLDSIARMERSKRSIATSIAVVLGIIGAVFLAVSLFMGALGAFPIIVGAIGLVAWAGGAIAYFGIRASRTAQLNPLIEQEQEQVFQTGEQAARLIH</sequence>
<comment type="caution">
    <text evidence="2">The sequence shown here is derived from an EMBL/GenBank/DDBJ whole genome shotgun (WGS) entry which is preliminary data.</text>
</comment>
<reference evidence="2 3" key="1">
    <citation type="journal article" date="2017" name="BMC Genomics">
        <title>Comparative genomic and phylogenomic analyses of the Bifidobacteriaceae family.</title>
        <authorList>
            <person name="Lugli G.A."/>
            <person name="Milani C."/>
            <person name="Turroni F."/>
            <person name="Duranti S."/>
            <person name="Mancabelli L."/>
            <person name="Mangifesta M."/>
            <person name="Ferrario C."/>
            <person name="Modesto M."/>
            <person name="Mattarelli P."/>
            <person name="Jiri K."/>
            <person name="van Sinderen D."/>
            <person name="Ventura M."/>
        </authorList>
    </citation>
    <scope>NUCLEOTIDE SEQUENCE [LARGE SCALE GENOMIC DNA]</scope>
    <source>
        <strain evidence="2 3">LMG 28769</strain>
    </source>
</reference>
<name>A0A261G149_9BIFI</name>
<gene>
    <name evidence="2" type="ORF">BAQU_1848</name>
</gene>
<protein>
    <submittedName>
        <fullName evidence="2">Uncharacterized protein</fullName>
    </submittedName>
</protein>
<feature type="transmembrane region" description="Helical" evidence="1">
    <location>
        <begin position="107"/>
        <end position="128"/>
    </location>
</feature>
<evidence type="ECO:0000256" key="1">
    <source>
        <dbReference type="SAM" id="Phobius"/>
    </source>
</evidence>
<evidence type="ECO:0000313" key="2">
    <source>
        <dbReference type="EMBL" id="OZG65108.1"/>
    </source>
</evidence>
<proteinExistence type="predicted"/>